<evidence type="ECO:0000256" key="1">
    <source>
        <dbReference type="SAM" id="MobiDB-lite"/>
    </source>
</evidence>
<keyword evidence="3" id="KW-1185">Reference proteome</keyword>
<organism evidence="2 3">
    <name type="scientific">Bifidobacterium magnum</name>
    <dbReference type="NCBI Taxonomy" id="1692"/>
    <lineage>
        <taxon>Bacteria</taxon>
        <taxon>Bacillati</taxon>
        <taxon>Actinomycetota</taxon>
        <taxon>Actinomycetes</taxon>
        <taxon>Bifidobacteriales</taxon>
        <taxon>Bifidobacteriaceae</taxon>
        <taxon>Bifidobacterium</taxon>
    </lineage>
</organism>
<name>A0A087BEP6_9BIFI</name>
<comment type="caution">
    <text evidence="2">The sequence shown here is derived from an EMBL/GenBank/DDBJ whole genome shotgun (WGS) entry which is preliminary data.</text>
</comment>
<accession>A0A087BEP6</accession>
<dbReference type="EMBL" id="JGZB01000001">
    <property type="protein sequence ID" value="KFI69496.1"/>
    <property type="molecule type" value="Genomic_DNA"/>
</dbReference>
<sequence>MDKEAFEKIEENIAAKRDEFETKGEEFVGKLKDAKEGWEDSHAEGNHAAKIAHQEETHQTH</sequence>
<gene>
    <name evidence="2" type="ORF">BMAGN_1205</name>
</gene>
<proteinExistence type="predicted"/>
<reference evidence="2 3" key="1">
    <citation type="submission" date="2014-03" db="EMBL/GenBank/DDBJ databases">
        <title>Genomics of Bifidobacteria.</title>
        <authorList>
            <person name="Ventura M."/>
            <person name="Milani C."/>
            <person name="Lugli G.A."/>
        </authorList>
    </citation>
    <scope>NUCLEOTIDE SEQUENCE [LARGE SCALE GENOMIC DNA]</scope>
    <source>
        <strain evidence="2 3">LMG 11591</strain>
    </source>
</reference>
<dbReference type="STRING" id="1692.BMAGN_1205"/>
<evidence type="ECO:0000313" key="3">
    <source>
        <dbReference type="Proteomes" id="UP000029052"/>
    </source>
</evidence>
<dbReference type="AlphaFoldDB" id="A0A087BEP6"/>
<dbReference type="RefSeq" id="WP_022859901.1">
    <property type="nucleotide sequence ID" value="NZ_JGZB01000001.1"/>
</dbReference>
<dbReference type="Proteomes" id="UP000029052">
    <property type="component" value="Unassembled WGS sequence"/>
</dbReference>
<evidence type="ECO:0000313" key="2">
    <source>
        <dbReference type="EMBL" id="KFI69496.1"/>
    </source>
</evidence>
<feature type="region of interest" description="Disordered" evidence="1">
    <location>
        <begin position="36"/>
        <end position="61"/>
    </location>
</feature>
<protein>
    <submittedName>
        <fullName evidence="2">Uncharacterized protein</fullName>
    </submittedName>
</protein>